<dbReference type="HAMAP" id="MF_00188">
    <property type="entry name" value="Pept_M48_protease_HtpX"/>
    <property type="match status" value="1"/>
</dbReference>
<comment type="subcellular location">
    <subcellularLocation>
        <location evidence="1 12">Cell membrane</location>
        <topology evidence="1 12">Multi-pass membrane protein</topology>
    </subcellularLocation>
</comment>
<keyword evidence="15" id="KW-1185">Reference proteome</keyword>
<feature type="domain" description="Peptidase M48" evidence="13">
    <location>
        <begin position="72"/>
        <end position="286"/>
    </location>
</feature>
<accession>A0A7R7HZ85</accession>
<dbReference type="CDD" id="cd07336">
    <property type="entry name" value="M48B_HtpX_like"/>
    <property type="match status" value="1"/>
</dbReference>
<reference evidence="14 15" key="1">
    <citation type="submission" date="2020-08" db="EMBL/GenBank/DDBJ databases">
        <title>Whole genome shotgun sequence of Actinocatenispora thailandica NBRC 105041.</title>
        <authorList>
            <person name="Komaki H."/>
            <person name="Tamura T."/>
        </authorList>
    </citation>
    <scope>NUCLEOTIDE SEQUENCE [LARGE SCALE GENOMIC DNA]</scope>
    <source>
        <strain evidence="14 15">NBRC 105041</strain>
    </source>
</reference>
<dbReference type="KEGG" id="atl:Athai_54560"/>
<evidence type="ECO:0000256" key="5">
    <source>
        <dbReference type="ARBA" id="ARBA00022692"/>
    </source>
</evidence>
<evidence type="ECO:0000313" key="14">
    <source>
        <dbReference type="EMBL" id="BCJ37953.1"/>
    </source>
</evidence>
<feature type="transmembrane region" description="Helical" evidence="12">
    <location>
        <begin position="183"/>
        <end position="201"/>
    </location>
</feature>
<dbReference type="InterPro" id="IPR001915">
    <property type="entry name" value="Peptidase_M48"/>
</dbReference>
<protein>
    <recommendedName>
        <fullName evidence="12">Protease HtpX homolog</fullName>
        <ecNumber evidence="12">3.4.24.-</ecNumber>
    </recommendedName>
</protein>
<keyword evidence="4 12" id="KW-0645">Protease</keyword>
<proteinExistence type="inferred from homology"/>
<keyword evidence="9 12" id="KW-1133">Transmembrane helix</keyword>
<feature type="active site" evidence="12">
    <location>
        <position position="139"/>
    </location>
</feature>
<dbReference type="EMBL" id="AP023355">
    <property type="protein sequence ID" value="BCJ37953.1"/>
    <property type="molecule type" value="Genomic_DNA"/>
</dbReference>
<evidence type="ECO:0000256" key="3">
    <source>
        <dbReference type="ARBA" id="ARBA00022475"/>
    </source>
</evidence>
<evidence type="ECO:0000256" key="4">
    <source>
        <dbReference type="ARBA" id="ARBA00022670"/>
    </source>
</evidence>
<keyword evidence="3 12" id="KW-1003">Cell membrane</keyword>
<dbReference type="InterPro" id="IPR022919">
    <property type="entry name" value="Pept_M48_protease_HtpX"/>
</dbReference>
<dbReference type="EC" id="3.4.24.-" evidence="12"/>
<evidence type="ECO:0000256" key="2">
    <source>
        <dbReference type="ARBA" id="ARBA00009779"/>
    </source>
</evidence>
<dbReference type="InterPro" id="IPR050083">
    <property type="entry name" value="HtpX_protease"/>
</dbReference>
<dbReference type="PANTHER" id="PTHR43221:SF1">
    <property type="entry name" value="PROTEASE HTPX"/>
    <property type="match status" value="1"/>
</dbReference>
<evidence type="ECO:0000256" key="1">
    <source>
        <dbReference type="ARBA" id="ARBA00004651"/>
    </source>
</evidence>
<evidence type="ECO:0000256" key="7">
    <source>
        <dbReference type="ARBA" id="ARBA00022801"/>
    </source>
</evidence>
<organism evidence="14 15">
    <name type="scientific">Actinocatenispora thailandica</name>
    <dbReference type="NCBI Taxonomy" id="227318"/>
    <lineage>
        <taxon>Bacteria</taxon>
        <taxon>Bacillati</taxon>
        <taxon>Actinomycetota</taxon>
        <taxon>Actinomycetes</taxon>
        <taxon>Micromonosporales</taxon>
        <taxon>Micromonosporaceae</taxon>
        <taxon>Actinocatenispora</taxon>
    </lineage>
</organism>
<dbReference type="GO" id="GO:0004222">
    <property type="term" value="F:metalloendopeptidase activity"/>
    <property type="evidence" value="ECO:0007669"/>
    <property type="project" value="UniProtKB-UniRule"/>
</dbReference>
<sequence>MTVTVHRHHNGLRTALLLGLLTALIIGIGYLIGGTSGLVIAVLISLAMNAATYFWSDKIALRSMQAQPVSEAQAPWLYAMVRELSTAAKQPMPRLYISPTAQPNAFATGRNPANAAVCVTDGITRILTQRELRAVIGHELSHVYNRDILISSVAAALGGIITALSYLVWFIPFGRSEDDDGPGILGVLAMLILGPIAATLIQLGISRSREYEADADGARLSQDPLALASALRKIDAGAQQLPLQPTSQLQSSAHLMIANPLRAAGVAKLFSTHPPMADRIKRLEELAVSGDQYRAVDR</sequence>
<evidence type="ECO:0000256" key="12">
    <source>
        <dbReference type="HAMAP-Rule" id="MF_00188"/>
    </source>
</evidence>
<dbReference type="NCBIfam" id="NF002839">
    <property type="entry name" value="PRK03072.1"/>
    <property type="match status" value="1"/>
</dbReference>
<feature type="transmembrane region" description="Helical" evidence="12">
    <location>
        <begin position="12"/>
        <end position="32"/>
    </location>
</feature>
<comment type="similarity">
    <text evidence="2 12">Belongs to the peptidase M48B family.</text>
</comment>
<dbReference type="Proteomes" id="UP000611640">
    <property type="component" value="Chromosome"/>
</dbReference>
<keyword evidence="7 12" id="KW-0378">Hydrolase</keyword>
<dbReference type="AlphaFoldDB" id="A0A7R7HZ85"/>
<evidence type="ECO:0000256" key="8">
    <source>
        <dbReference type="ARBA" id="ARBA00022833"/>
    </source>
</evidence>
<dbReference type="GO" id="GO:0006508">
    <property type="term" value="P:proteolysis"/>
    <property type="evidence" value="ECO:0007669"/>
    <property type="project" value="UniProtKB-KW"/>
</dbReference>
<evidence type="ECO:0000256" key="9">
    <source>
        <dbReference type="ARBA" id="ARBA00022989"/>
    </source>
</evidence>
<dbReference type="PANTHER" id="PTHR43221">
    <property type="entry name" value="PROTEASE HTPX"/>
    <property type="match status" value="1"/>
</dbReference>
<evidence type="ECO:0000313" key="15">
    <source>
        <dbReference type="Proteomes" id="UP000611640"/>
    </source>
</evidence>
<dbReference type="Gene3D" id="3.30.2010.10">
    <property type="entry name" value="Metalloproteases ('zincins'), catalytic domain"/>
    <property type="match status" value="1"/>
</dbReference>
<feature type="transmembrane region" description="Helical" evidence="12">
    <location>
        <begin position="38"/>
        <end position="55"/>
    </location>
</feature>
<dbReference type="GO" id="GO:0005886">
    <property type="term" value="C:plasma membrane"/>
    <property type="evidence" value="ECO:0007669"/>
    <property type="project" value="UniProtKB-SubCell"/>
</dbReference>
<evidence type="ECO:0000256" key="10">
    <source>
        <dbReference type="ARBA" id="ARBA00023049"/>
    </source>
</evidence>
<keyword evidence="11 12" id="KW-0472">Membrane</keyword>
<keyword evidence="6 12" id="KW-0479">Metal-binding</keyword>
<dbReference type="GO" id="GO:0008270">
    <property type="term" value="F:zinc ion binding"/>
    <property type="evidence" value="ECO:0007669"/>
    <property type="project" value="UniProtKB-UniRule"/>
</dbReference>
<keyword evidence="10 12" id="KW-0482">Metalloprotease</keyword>
<dbReference type="Pfam" id="PF01435">
    <property type="entry name" value="Peptidase_M48"/>
    <property type="match status" value="1"/>
</dbReference>
<feature type="binding site" evidence="12">
    <location>
        <position position="210"/>
    </location>
    <ligand>
        <name>Zn(2+)</name>
        <dbReference type="ChEBI" id="CHEBI:29105"/>
        <note>catalytic</note>
    </ligand>
</feature>
<comment type="cofactor">
    <cofactor evidence="12">
        <name>Zn(2+)</name>
        <dbReference type="ChEBI" id="CHEBI:29105"/>
    </cofactor>
    <text evidence="12">Binds 1 zinc ion per subunit.</text>
</comment>
<feature type="transmembrane region" description="Helical" evidence="12">
    <location>
        <begin position="148"/>
        <end position="171"/>
    </location>
</feature>
<evidence type="ECO:0000256" key="6">
    <source>
        <dbReference type="ARBA" id="ARBA00022723"/>
    </source>
</evidence>
<keyword evidence="5 12" id="KW-0812">Transmembrane</keyword>
<name>A0A7R7HZ85_9ACTN</name>
<keyword evidence="8 12" id="KW-0862">Zinc</keyword>
<gene>
    <name evidence="14" type="primary">htpX2</name>
    <name evidence="12" type="synonym">htpX</name>
    <name evidence="14" type="ORF">Athai_54560</name>
</gene>
<feature type="binding site" evidence="12">
    <location>
        <position position="138"/>
    </location>
    <ligand>
        <name>Zn(2+)</name>
        <dbReference type="ChEBI" id="CHEBI:29105"/>
        <note>catalytic</note>
    </ligand>
</feature>
<feature type="binding site" evidence="12">
    <location>
        <position position="142"/>
    </location>
    <ligand>
        <name>Zn(2+)</name>
        <dbReference type="ChEBI" id="CHEBI:29105"/>
        <note>catalytic</note>
    </ligand>
</feature>
<evidence type="ECO:0000259" key="13">
    <source>
        <dbReference type="Pfam" id="PF01435"/>
    </source>
</evidence>
<evidence type="ECO:0000256" key="11">
    <source>
        <dbReference type="ARBA" id="ARBA00023136"/>
    </source>
</evidence>